<evidence type="ECO:0000256" key="2">
    <source>
        <dbReference type="ARBA" id="ARBA00022692"/>
    </source>
</evidence>
<feature type="transmembrane region" description="Helical" evidence="5">
    <location>
        <begin position="233"/>
        <end position="253"/>
    </location>
</feature>
<dbReference type="InterPro" id="IPR032805">
    <property type="entry name" value="Wax_synthase_dom"/>
</dbReference>
<evidence type="ECO:0000256" key="5">
    <source>
        <dbReference type="SAM" id="Phobius"/>
    </source>
</evidence>
<proteinExistence type="predicted"/>
<feature type="transmembrane region" description="Helical" evidence="5">
    <location>
        <begin position="31"/>
        <end position="53"/>
    </location>
</feature>
<feature type="transmembrane region" description="Helical" evidence="5">
    <location>
        <begin position="6"/>
        <end position="24"/>
    </location>
</feature>
<keyword evidence="3 5" id="KW-1133">Transmembrane helix</keyword>
<comment type="subcellular location">
    <subcellularLocation>
        <location evidence="1">Membrane</location>
        <topology evidence="1">Multi-pass membrane protein</topology>
    </subcellularLocation>
</comment>
<keyword evidence="8" id="KW-1185">Reference proteome</keyword>
<evidence type="ECO:0000256" key="3">
    <source>
        <dbReference type="ARBA" id="ARBA00022989"/>
    </source>
</evidence>
<dbReference type="EMBL" id="JAUKTV010000005">
    <property type="protein sequence ID" value="KAK0737187.1"/>
    <property type="molecule type" value="Genomic_DNA"/>
</dbReference>
<evidence type="ECO:0000256" key="4">
    <source>
        <dbReference type="ARBA" id="ARBA00023136"/>
    </source>
</evidence>
<gene>
    <name evidence="7" type="ORF">B0T21DRAFT_286940</name>
</gene>
<dbReference type="GO" id="GO:0016020">
    <property type="term" value="C:membrane"/>
    <property type="evidence" value="ECO:0007669"/>
    <property type="project" value="UniProtKB-SubCell"/>
</dbReference>
<keyword evidence="2 5" id="KW-0812">Transmembrane</keyword>
<feature type="transmembrane region" description="Helical" evidence="5">
    <location>
        <begin position="290"/>
        <end position="310"/>
    </location>
</feature>
<feature type="transmembrane region" description="Helical" evidence="5">
    <location>
        <begin position="59"/>
        <end position="78"/>
    </location>
</feature>
<reference evidence="7" key="1">
    <citation type="submission" date="2023-06" db="EMBL/GenBank/DDBJ databases">
        <title>Genome-scale phylogeny and comparative genomics of the fungal order Sordariales.</title>
        <authorList>
            <consortium name="Lawrence Berkeley National Laboratory"/>
            <person name="Hensen N."/>
            <person name="Bonometti L."/>
            <person name="Westerberg I."/>
            <person name="Brannstrom I.O."/>
            <person name="Guillou S."/>
            <person name="Cros-Aarteil S."/>
            <person name="Calhoun S."/>
            <person name="Haridas S."/>
            <person name="Kuo A."/>
            <person name="Mondo S."/>
            <person name="Pangilinan J."/>
            <person name="Riley R."/>
            <person name="Labutti K."/>
            <person name="Andreopoulos B."/>
            <person name="Lipzen A."/>
            <person name="Chen C."/>
            <person name="Yanf M."/>
            <person name="Daum C."/>
            <person name="Ng V."/>
            <person name="Clum A."/>
            <person name="Steindorff A."/>
            <person name="Ohm R."/>
            <person name="Martin F."/>
            <person name="Silar P."/>
            <person name="Natvig D."/>
            <person name="Lalanne C."/>
            <person name="Gautier V."/>
            <person name="Ament-Velasquez S.L."/>
            <person name="Kruys A."/>
            <person name="Hutchinson M.I."/>
            <person name="Powell A.J."/>
            <person name="Barry K."/>
            <person name="Miller A.N."/>
            <person name="Grigoriev I.V."/>
            <person name="Debuchy R."/>
            <person name="Gladieux P."/>
            <person name="Thoren M.H."/>
            <person name="Johannesson H."/>
        </authorList>
    </citation>
    <scope>NUCLEOTIDE SEQUENCE</scope>
    <source>
        <strain evidence="7">CBS 540.89</strain>
    </source>
</reference>
<feature type="domain" description="Wax synthase" evidence="6">
    <location>
        <begin position="213"/>
        <end position="299"/>
    </location>
</feature>
<evidence type="ECO:0000256" key="1">
    <source>
        <dbReference type="ARBA" id="ARBA00004141"/>
    </source>
</evidence>
<dbReference type="Proteomes" id="UP001172159">
    <property type="component" value="Unassembled WGS sequence"/>
</dbReference>
<dbReference type="AlphaFoldDB" id="A0AA40BMX9"/>
<comment type="caution">
    <text evidence="7">The sequence shown here is derived from an EMBL/GenBank/DDBJ whole genome shotgun (WGS) entry which is preliminary data.</text>
</comment>
<dbReference type="Pfam" id="PF13813">
    <property type="entry name" value="MBOAT_2"/>
    <property type="match status" value="1"/>
</dbReference>
<name>A0AA40BMX9_9PEZI</name>
<evidence type="ECO:0000259" key="6">
    <source>
        <dbReference type="Pfam" id="PF13813"/>
    </source>
</evidence>
<evidence type="ECO:0000313" key="8">
    <source>
        <dbReference type="Proteomes" id="UP001172159"/>
    </source>
</evidence>
<feature type="transmembrane region" description="Helical" evidence="5">
    <location>
        <begin position="265"/>
        <end position="284"/>
    </location>
</feature>
<sequence>MGSTTLIPLWSFVLASLITVWSLGQRQRTRTFSLLLIWLLNLLSLKTCGHLTLPGGFNSTFAGLIIFSFLHTLKILLLDYQPPRSSAFVDSYKLWNNPRGLQAHPPLSNRDFSKSRLRFALQQSLKVILLFTADTYLVQGVVSTAVFTGAKPDDFSPYYELLLFQPLTGKQVLIRAAISVSWIWTAFYLLEASHCLLSLVFVGVLRWDEADEWPSVWGHLGNATSIRGFWGKVWNRITILTFAFYAKFILTAFGLDQGSGLAKILIPFLIFFISGLSHSLGGWAVGDAALGRDVLFFMLNFLACAGETWVGKTRSWKNFKRGVPTWVMKTAGAVYLFGFFFMVVPLWMYPKIYGALGL</sequence>
<protein>
    <recommendedName>
        <fullName evidence="6">Wax synthase domain-containing protein</fullName>
    </recommendedName>
</protein>
<accession>A0AA40BMX9</accession>
<keyword evidence="4 5" id="KW-0472">Membrane</keyword>
<organism evidence="7 8">
    <name type="scientific">Apiosordaria backusii</name>
    <dbReference type="NCBI Taxonomy" id="314023"/>
    <lineage>
        <taxon>Eukaryota</taxon>
        <taxon>Fungi</taxon>
        <taxon>Dikarya</taxon>
        <taxon>Ascomycota</taxon>
        <taxon>Pezizomycotina</taxon>
        <taxon>Sordariomycetes</taxon>
        <taxon>Sordariomycetidae</taxon>
        <taxon>Sordariales</taxon>
        <taxon>Lasiosphaeriaceae</taxon>
        <taxon>Apiosordaria</taxon>
    </lineage>
</organism>
<feature type="transmembrane region" description="Helical" evidence="5">
    <location>
        <begin position="331"/>
        <end position="349"/>
    </location>
</feature>
<evidence type="ECO:0000313" key="7">
    <source>
        <dbReference type="EMBL" id="KAK0737187.1"/>
    </source>
</evidence>